<dbReference type="Pfam" id="PF01872">
    <property type="entry name" value="RibD_C"/>
    <property type="match status" value="1"/>
</dbReference>
<evidence type="ECO:0000259" key="1">
    <source>
        <dbReference type="Pfam" id="PF01872"/>
    </source>
</evidence>
<dbReference type="AlphaFoldDB" id="A0AA41UGM2"/>
<dbReference type="Proteomes" id="UP001156140">
    <property type="component" value="Unassembled WGS sequence"/>
</dbReference>
<dbReference type="PANTHER" id="PTHR38011:SF11">
    <property type="entry name" value="2,5-DIAMINO-6-RIBOSYLAMINO-4(3H)-PYRIMIDINONE 5'-PHOSPHATE REDUCTASE"/>
    <property type="match status" value="1"/>
</dbReference>
<proteinExistence type="predicted"/>
<accession>A0AA41UGM2</accession>
<dbReference type="SUPFAM" id="SSF53597">
    <property type="entry name" value="Dihydrofolate reductase-like"/>
    <property type="match status" value="1"/>
</dbReference>
<organism evidence="2 3">
    <name type="scientific">Paradevosia shaoguanensis</name>
    <dbReference type="NCBI Taxonomy" id="1335043"/>
    <lineage>
        <taxon>Bacteria</taxon>
        <taxon>Pseudomonadati</taxon>
        <taxon>Pseudomonadota</taxon>
        <taxon>Alphaproteobacteria</taxon>
        <taxon>Hyphomicrobiales</taxon>
        <taxon>Devosiaceae</taxon>
        <taxon>Paradevosia</taxon>
    </lineage>
</organism>
<gene>
    <name evidence="2" type="ORF">ML536_11895</name>
</gene>
<dbReference type="RefSeq" id="WP_281735981.1">
    <property type="nucleotide sequence ID" value="NZ_JAKETQ010000001.1"/>
</dbReference>
<dbReference type="EMBL" id="JALAZD010000001">
    <property type="protein sequence ID" value="MCI0127526.1"/>
    <property type="molecule type" value="Genomic_DNA"/>
</dbReference>
<dbReference type="Gene3D" id="3.40.430.10">
    <property type="entry name" value="Dihydrofolate Reductase, subunit A"/>
    <property type="match status" value="1"/>
</dbReference>
<dbReference type="GO" id="GO:0008703">
    <property type="term" value="F:5-amino-6-(5-phosphoribosylamino)uracil reductase activity"/>
    <property type="evidence" value="ECO:0007669"/>
    <property type="project" value="InterPro"/>
</dbReference>
<dbReference type="InterPro" id="IPR024072">
    <property type="entry name" value="DHFR-like_dom_sf"/>
</dbReference>
<dbReference type="GO" id="GO:0009231">
    <property type="term" value="P:riboflavin biosynthetic process"/>
    <property type="evidence" value="ECO:0007669"/>
    <property type="project" value="InterPro"/>
</dbReference>
<sequence>MARIVGYIATSLDGFIATPEGNLDWLVHQQFDAGELTYENFIAGIRTVVMGRDTYDWIANQDMDWPYTGKRTIIVTSRPLPDPKGELEVWSDGVDTLIAYLRGLEDGDVWMIGGGRLQMAFMERGALDEIEIYVIPEIIGGGIPLFPATGFKASPTLMAINHMPPSVVRLQYRFN</sequence>
<protein>
    <submittedName>
        <fullName evidence="2">Dihydrofolate reductase family protein</fullName>
    </submittedName>
</protein>
<reference evidence="2" key="1">
    <citation type="submission" date="2022-03" db="EMBL/GenBank/DDBJ databases">
        <title>The complete genome sequence of a Methyloterrigena soli.</title>
        <authorList>
            <person name="Zi Z."/>
        </authorList>
    </citation>
    <scope>NUCLEOTIDE SEQUENCE</scope>
    <source>
        <strain evidence="2">M48</strain>
    </source>
</reference>
<comment type="caution">
    <text evidence="2">The sequence shown here is derived from an EMBL/GenBank/DDBJ whole genome shotgun (WGS) entry which is preliminary data.</text>
</comment>
<evidence type="ECO:0000313" key="2">
    <source>
        <dbReference type="EMBL" id="MCI0127526.1"/>
    </source>
</evidence>
<dbReference type="InterPro" id="IPR050765">
    <property type="entry name" value="Riboflavin_Biosynth_HTPR"/>
</dbReference>
<evidence type="ECO:0000313" key="3">
    <source>
        <dbReference type="Proteomes" id="UP001156140"/>
    </source>
</evidence>
<keyword evidence="3" id="KW-1185">Reference proteome</keyword>
<feature type="domain" description="Bacterial bifunctional deaminase-reductase C-terminal" evidence="1">
    <location>
        <begin position="8"/>
        <end position="161"/>
    </location>
</feature>
<dbReference type="PANTHER" id="PTHR38011">
    <property type="entry name" value="DIHYDROFOLATE REDUCTASE FAMILY PROTEIN (AFU_ORTHOLOGUE AFUA_8G06820)"/>
    <property type="match status" value="1"/>
</dbReference>
<dbReference type="InterPro" id="IPR002734">
    <property type="entry name" value="RibDG_C"/>
</dbReference>
<name>A0AA41UGM2_9HYPH</name>